<gene>
    <name evidence="1" type="ORF">J2Z35_002193</name>
</gene>
<sequence length="167" mass="19609">MRILGSRLFDKKEIAMFKKEKIPPTTKRVRLNTSDNLNKKIKDRTIDNIEKYKNVDEEALTNRLRVLNKEWNTERVLEANASTLILISTILGLRKNRNWFILTKLVSFFLLQHAVQGWCPPLPVIRRLGIRTPEEISNEKTAVKYLRGDFSFKSNDPVEILEMIRKD</sequence>
<dbReference type="EMBL" id="JAGGLI010000027">
    <property type="protein sequence ID" value="MBP2028392.1"/>
    <property type="molecule type" value="Genomic_DNA"/>
</dbReference>
<dbReference type="Gene3D" id="6.10.140.1340">
    <property type="match status" value="1"/>
</dbReference>
<comment type="caution">
    <text evidence="1">The sequence shown here is derived from an EMBL/GenBank/DDBJ whole genome shotgun (WGS) entry which is preliminary data.</text>
</comment>
<dbReference type="Proteomes" id="UP001314903">
    <property type="component" value="Unassembled WGS sequence"/>
</dbReference>
<dbReference type="RefSeq" id="WP_245330865.1">
    <property type="nucleotide sequence ID" value="NZ_JAGGLI010000027.1"/>
</dbReference>
<accession>A0ABS4KKS8</accession>
<keyword evidence="2" id="KW-1185">Reference proteome</keyword>
<protein>
    <recommendedName>
        <fullName evidence="3">DUF2892 domain-containing protein</fullName>
    </recommendedName>
</protein>
<evidence type="ECO:0008006" key="3">
    <source>
        <dbReference type="Google" id="ProtNLM"/>
    </source>
</evidence>
<evidence type="ECO:0000313" key="2">
    <source>
        <dbReference type="Proteomes" id="UP001314903"/>
    </source>
</evidence>
<evidence type="ECO:0000313" key="1">
    <source>
        <dbReference type="EMBL" id="MBP2028392.1"/>
    </source>
</evidence>
<proteinExistence type="predicted"/>
<organism evidence="1 2">
    <name type="scientific">Acetoanaerobium pronyense</name>
    <dbReference type="NCBI Taxonomy" id="1482736"/>
    <lineage>
        <taxon>Bacteria</taxon>
        <taxon>Bacillati</taxon>
        <taxon>Bacillota</taxon>
        <taxon>Clostridia</taxon>
        <taxon>Peptostreptococcales</taxon>
        <taxon>Filifactoraceae</taxon>
        <taxon>Acetoanaerobium</taxon>
    </lineage>
</organism>
<reference evidence="1 2" key="1">
    <citation type="submission" date="2021-03" db="EMBL/GenBank/DDBJ databases">
        <title>Genomic Encyclopedia of Type Strains, Phase IV (KMG-IV): sequencing the most valuable type-strain genomes for metagenomic binning, comparative biology and taxonomic classification.</title>
        <authorList>
            <person name="Goeker M."/>
        </authorList>
    </citation>
    <scope>NUCLEOTIDE SEQUENCE [LARGE SCALE GENOMIC DNA]</scope>
    <source>
        <strain evidence="1 2">DSM 27512</strain>
    </source>
</reference>
<name>A0ABS4KKS8_9FIRM</name>